<keyword evidence="2" id="KW-1185">Reference proteome</keyword>
<accession>C0CQ05</accession>
<reference evidence="1 2" key="2">
    <citation type="submission" date="2009-02" db="EMBL/GenBank/DDBJ databases">
        <title>Draft genome sequence of Blautia hydrogenotrophica DSM 10507 (Ruminococcus hydrogenotrophicus DSM 10507).</title>
        <authorList>
            <person name="Sudarsanam P."/>
            <person name="Ley R."/>
            <person name="Guruge J."/>
            <person name="Turnbaugh P.J."/>
            <person name="Mahowald M."/>
            <person name="Liep D."/>
            <person name="Gordon J."/>
        </authorList>
    </citation>
    <scope>NUCLEOTIDE SEQUENCE [LARGE SCALE GENOMIC DNA]</scope>
    <source>
        <strain evidence="2">DSM 10507 / JCM 14656 / S5a33</strain>
    </source>
</reference>
<dbReference type="Proteomes" id="UP000003100">
    <property type="component" value="Unassembled WGS sequence"/>
</dbReference>
<dbReference type="HOGENOM" id="CLU_3004999_0_0_9"/>
<gene>
    <name evidence="1" type="ORF">RUMHYD_02957</name>
</gene>
<protein>
    <submittedName>
        <fullName evidence="1">Uncharacterized protein</fullName>
    </submittedName>
</protein>
<reference evidence="1 2" key="1">
    <citation type="submission" date="2009-01" db="EMBL/GenBank/DDBJ databases">
        <authorList>
            <person name="Fulton L."/>
            <person name="Clifton S."/>
            <person name="Fulton B."/>
            <person name="Xu J."/>
            <person name="Minx P."/>
            <person name="Pepin K.H."/>
            <person name="Johnson M."/>
            <person name="Bhonagiri V."/>
            <person name="Nash W.E."/>
            <person name="Mardis E.R."/>
            <person name="Wilson R.K."/>
        </authorList>
    </citation>
    <scope>NUCLEOTIDE SEQUENCE [LARGE SCALE GENOMIC DNA]</scope>
    <source>
        <strain evidence="2">DSM 10507 / JCM 14656 / S5a33</strain>
    </source>
</reference>
<dbReference type="AlphaFoldDB" id="C0CQ05"/>
<sequence>MKMKPLYLSGLMEGLSSENTAVFLCEKNFPLMVKDGNIYLMAMCANRKRRSEEKIM</sequence>
<dbReference type="EMBL" id="ACBZ01000161">
    <property type="protein sequence ID" value="EEG48148.1"/>
    <property type="molecule type" value="Genomic_DNA"/>
</dbReference>
<organism evidence="1 2">
    <name type="scientific">Blautia hydrogenotrophica (strain DSM 10507 / JCM 14656 / S5a33)</name>
    <name type="common">Ruminococcus hydrogenotrophicus</name>
    <dbReference type="NCBI Taxonomy" id="476272"/>
    <lineage>
        <taxon>Bacteria</taxon>
        <taxon>Bacillati</taxon>
        <taxon>Bacillota</taxon>
        <taxon>Clostridia</taxon>
        <taxon>Lachnospirales</taxon>
        <taxon>Lachnospiraceae</taxon>
        <taxon>Blautia</taxon>
    </lineage>
</organism>
<proteinExistence type="predicted"/>
<name>C0CQ05_BLAHS</name>
<comment type="caution">
    <text evidence="1">The sequence shown here is derived from an EMBL/GenBank/DDBJ whole genome shotgun (WGS) entry which is preliminary data.</text>
</comment>
<dbReference type="PATRIC" id="fig|476272.21.peg.1092"/>
<evidence type="ECO:0000313" key="1">
    <source>
        <dbReference type="EMBL" id="EEG48148.1"/>
    </source>
</evidence>
<evidence type="ECO:0000313" key="2">
    <source>
        <dbReference type="Proteomes" id="UP000003100"/>
    </source>
</evidence>